<proteinExistence type="predicted"/>
<protein>
    <submittedName>
        <fullName evidence="1">Asparaginase</fullName>
    </submittedName>
</protein>
<dbReference type="OrthoDB" id="9780674at2"/>
<evidence type="ECO:0000313" key="1">
    <source>
        <dbReference type="EMBL" id="TPG49877.1"/>
    </source>
</evidence>
<dbReference type="InterPro" id="IPR010349">
    <property type="entry name" value="Asparaginase_II"/>
</dbReference>
<dbReference type="PANTHER" id="PTHR42110">
    <property type="entry name" value="L-ASPARAGINASE, PUTATIVE (AFU_ORTHOLOGUE AFUA_3G11890)-RELATED"/>
    <property type="match status" value="1"/>
</dbReference>
<dbReference type="RefSeq" id="WP_140885566.1">
    <property type="nucleotide sequence ID" value="NZ_RCZP01000026.1"/>
</dbReference>
<sequence length="331" mass="34343">MTDAPSPLIEVRRGGTVESVHRGVAVVADAGGRVLHAWGDPGLLTFPRSSLKPFQALSLVESGAAEGLDSAHLALACASHRAEPFQVAMVEGWLARLGRPESALVCGPAFPMGEGDLVDAARAGGKRRAFHNCSGKHCGFLAAAAAFGRPEGYESPDHPAQRHWMAALSDLIGREASALPRGTDGCGLPALAMTLAEAAQAAARYAALALPDARREAAVRRILEAMREHPGHLSGRGRPTEQVVAATEGRVVLKEGAEGFVLGFVPERGLGIAVKIADGATRGKMALFATVLGRLGLLPADRAAELARAVEAPVLDSNNRVVGEVVALPLA</sequence>
<comment type="caution">
    <text evidence="1">The sequence shown here is derived from an EMBL/GenBank/DDBJ whole genome shotgun (WGS) entry which is preliminary data.</text>
</comment>
<reference evidence="1 2" key="1">
    <citation type="journal article" date="2019" name="Environ. Microbiol.">
        <title>Species interactions and distinct microbial communities in high Arctic permafrost affected cryosols are associated with the CH4 and CO2 gas fluxes.</title>
        <authorList>
            <person name="Altshuler I."/>
            <person name="Hamel J."/>
            <person name="Turney S."/>
            <person name="Magnuson E."/>
            <person name="Levesque R."/>
            <person name="Greer C."/>
            <person name="Whyte L.G."/>
        </authorList>
    </citation>
    <scope>NUCLEOTIDE SEQUENCE [LARGE SCALE GENOMIC DNA]</scope>
    <source>
        <strain evidence="1 2">S9.3B</strain>
    </source>
</reference>
<dbReference type="PANTHER" id="PTHR42110:SF1">
    <property type="entry name" value="L-ASPARAGINASE, PUTATIVE (AFU_ORTHOLOGUE AFUA_3G11890)-RELATED"/>
    <property type="match status" value="1"/>
</dbReference>
<name>A0A502FK36_9PROT</name>
<dbReference type="EMBL" id="RCZP01000026">
    <property type="protein sequence ID" value="TPG49877.1"/>
    <property type="molecule type" value="Genomic_DNA"/>
</dbReference>
<gene>
    <name evidence="1" type="ORF">EAH89_20290</name>
</gene>
<organism evidence="1 2">
    <name type="scientific">Muricoccus nepalensis</name>
    <dbReference type="NCBI Taxonomy" id="1854500"/>
    <lineage>
        <taxon>Bacteria</taxon>
        <taxon>Pseudomonadati</taxon>
        <taxon>Pseudomonadota</taxon>
        <taxon>Alphaproteobacteria</taxon>
        <taxon>Acetobacterales</taxon>
        <taxon>Roseomonadaceae</taxon>
        <taxon>Muricoccus</taxon>
    </lineage>
</organism>
<dbReference type="Proteomes" id="UP000317078">
    <property type="component" value="Unassembled WGS sequence"/>
</dbReference>
<dbReference type="AlphaFoldDB" id="A0A502FK36"/>
<evidence type="ECO:0000313" key="2">
    <source>
        <dbReference type="Proteomes" id="UP000317078"/>
    </source>
</evidence>
<keyword evidence="2" id="KW-1185">Reference proteome</keyword>
<dbReference type="Pfam" id="PF06089">
    <property type="entry name" value="Asparaginase_II"/>
    <property type="match status" value="1"/>
</dbReference>
<accession>A0A502FK36</accession>